<sequence length="216" mass="23439">MRDGYDVGDTLPVDEIPAGTNLMIGGPPLTGKLDIAVSLIEGGCRRDEGAIAVSTRDSADRLLSRSEPLADAVSEGRAGIVDCVTRERGGDVRDARGVRYVSSPGDITEIGIRTAGVLQRLGERDIDDIRAGLVSIPTMLMYTEPRRLFRFLHVYTGRVQARGMLGLALTELGDRETFERFAPLFDGMVQTRATDASERELRVVGVADGPTEWIGY</sequence>
<keyword evidence="2" id="KW-1185">Reference proteome</keyword>
<protein>
    <recommendedName>
        <fullName evidence="3">KaiC-like domain-containing protein</fullName>
    </recommendedName>
</protein>
<dbReference type="RefSeq" id="WP_021780456.1">
    <property type="nucleotide sequence ID" value="NZ_BATA01000052.1"/>
</dbReference>
<organism evidence="1 2">
    <name type="scientific">Halarchaeum acidiphilum MH1-52-1</name>
    <dbReference type="NCBI Taxonomy" id="1261545"/>
    <lineage>
        <taxon>Archaea</taxon>
        <taxon>Methanobacteriati</taxon>
        <taxon>Methanobacteriota</taxon>
        <taxon>Stenosarchaea group</taxon>
        <taxon>Halobacteria</taxon>
        <taxon>Halobacteriales</taxon>
        <taxon>Halobacteriaceae</taxon>
    </lineage>
</organism>
<dbReference type="OrthoDB" id="70318at2157"/>
<dbReference type="InterPro" id="IPR027417">
    <property type="entry name" value="P-loop_NTPase"/>
</dbReference>
<reference evidence="1 2" key="1">
    <citation type="submission" date="2013-09" db="EMBL/GenBank/DDBJ databases">
        <title>Whole genome sequencing of Halarchaeum acidiphilum strain MH1-52-1.</title>
        <authorList>
            <person name="Shimane Y."/>
            <person name="Minegishi H."/>
            <person name="Nishi S."/>
            <person name="Echigo A."/>
            <person name="Shuto A."/>
            <person name="Konishi M."/>
            <person name="Ito T."/>
            <person name="Ohkuma M."/>
            <person name="Ohta Y."/>
            <person name="Nagano Y."/>
            <person name="Tsubouchi T."/>
            <person name="Mori K."/>
            <person name="Usui K."/>
            <person name="Kamekura M."/>
            <person name="Usami R."/>
            <person name="Takaki Y."/>
            <person name="Hatada Y."/>
        </authorList>
    </citation>
    <scope>NUCLEOTIDE SEQUENCE [LARGE SCALE GENOMIC DNA]</scope>
    <source>
        <strain evidence="1 2">JCM 16109</strain>
    </source>
</reference>
<dbReference type="Pfam" id="PF24336">
    <property type="entry name" value="DUF7504"/>
    <property type="match status" value="1"/>
</dbReference>
<dbReference type="Gene3D" id="3.40.50.300">
    <property type="entry name" value="P-loop containing nucleotide triphosphate hydrolases"/>
    <property type="match status" value="1"/>
</dbReference>
<proteinExistence type="predicted"/>
<evidence type="ECO:0000313" key="1">
    <source>
        <dbReference type="EMBL" id="GAD53191.1"/>
    </source>
</evidence>
<evidence type="ECO:0008006" key="3">
    <source>
        <dbReference type="Google" id="ProtNLM"/>
    </source>
</evidence>
<dbReference type="InterPro" id="IPR055927">
    <property type="entry name" value="DUF7504"/>
</dbReference>
<dbReference type="AlphaFoldDB" id="U2YG52"/>
<dbReference type="EMBL" id="BATA01000052">
    <property type="protein sequence ID" value="GAD53191.1"/>
    <property type="molecule type" value="Genomic_DNA"/>
</dbReference>
<dbReference type="eggNOG" id="arCOG02452">
    <property type="taxonomic scope" value="Archaea"/>
</dbReference>
<accession>U2YG52</accession>
<comment type="caution">
    <text evidence="1">The sequence shown here is derived from an EMBL/GenBank/DDBJ whole genome shotgun (WGS) entry which is preliminary data.</text>
</comment>
<evidence type="ECO:0000313" key="2">
    <source>
        <dbReference type="Proteomes" id="UP000016986"/>
    </source>
</evidence>
<dbReference type="Proteomes" id="UP000016986">
    <property type="component" value="Unassembled WGS sequence"/>
</dbReference>
<gene>
    <name evidence="1" type="ORF">MBEHAL_1951</name>
</gene>
<name>U2YG52_9EURY</name>